<evidence type="ECO:0000313" key="1">
    <source>
        <dbReference type="EMBL" id="KAF2116769.1"/>
    </source>
</evidence>
<keyword evidence="2" id="KW-1185">Reference proteome</keyword>
<dbReference type="AlphaFoldDB" id="A0A6A5ZB78"/>
<organism evidence="1 2">
    <name type="scientific">Lophiotrema nucula</name>
    <dbReference type="NCBI Taxonomy" id="690887"/>
    <lineage>
        <taxon>Eukaryota</taxon>
        <taxon>Fungi</taxon>
        <taxon>Dikarya</taxon>
        <taxon>Ascomycota</taxon>
        <taxon>Pezizomycotina</taxon>
        <taxon>Dothideomycetes</taxon>
        <taxon>Pleosporomycetidae</taxon>
        <taxon>Pleosporales</taxon>
        <taxon>Lophiotremataceae</taxon>
        <taxon>Lophiotrema</taxon>
    </lineage>
</organism>
<proteinExistence type="predicted"/>
<reference evidence="1" key="1">
    <citation type="journal article" date="2020" name="Stud. Mycol.">
        <title>101 Dothideomycetes genomes: a test case for predicting lifestyles and emergence of pathogens.</title>
        <authorList>
            <person name="Haridas S."/>
            <person name="Albert R."/>
            <person name="Binder M."/>
            <person name="Bloem J."/>
            <person name="Labutti K."/>
            <person name="Salamov A."/>
            <person name="Andreopoulos B."/>
            <person name="Baker S."/>
            <person name="Barry K."/>
            <person name="Bills G."/>
            <person name="Bluhm B."/>
            <person name="Cannon C."/>
            <person name="Castanera R."/>
            <person name="Culley D."/>
            <person name="Daum C."/>
            <person name="Ezra D."/>
            <person name="Gonzalez J."/>
            <person name="Henrissat B."/>
            <person name="Kuo A."/>
            <person name="Liang C."/>
            <person name="Lipzen A."/>
            <person name="Lutzoni F."/>
            <person name="Magnuson J."/>
            <person name="Mondo S."/>
            <person name="Nolan M."/>
            <person name="Ohm R."/>
            <person name="Pangilinan J."/>
            <person name="Park H.-J."/>
            <person name="Ramirez L."/>
            <person name="Alfaro M."/>
            <person name="Sun H."/>
            <person name="Tritt A."/>
            <person name="Yoshinaga Y."/>
            <person name="Zwiers L.-H."/>
            <person name="Turgeon B."/>
            <person name="Goodwin S."/>
            <person name="Spatafora J."/>
            <person name="Crous P."/>
            <person name="Grigoriev I."/>
        </authorList>
    </citation>
    <scope>NUCLEOTIDE SEQUENCE</scope>
    <source>
        <strain evidence="1">CBS 627.86</strain>
    </source>
</reference>
<sequence>MRPSQASRIASLPRGKIRTKYVYSVYVNVQSSRLVLSSDLAAIRQGAITVLLLETLRLEDEGSELYLGSYFALPVKTVIHQIVDRTLLSIQSGETCIHLLSFSHFHSNTVNLEPAGRSVCYTIGPQRLSGASCRLFAGIGKNNITKSCDTCSRTQRFSF</sequence>
<name>A0A6A5ZB78_9PLEO</name>
<gene>
    <name evidence="1" type="ORF">BDV96DRAFT_34595</name>
</gene>
<protein>
    <submittedName>
        <fullName evidence="1">Uncharacterized protein</fullName>
    </submittedName>
</protein>
<dbReference type="EMBL" id="ML977320">
    <property type="protein sequence ID" value="KAF2116769.1"/>
    <property type="molecule type" value="Genomic_DNA"/>
</dbReference>
<accession>A0A6A5ZB78</accession>
<dbReference type="Proteomes" id="UP000799770">
    <property type="component" value="Unassembled WGS sequence"/>
</dbReference>
<evidence type="ECO:0000313" key="2">
    <source>
        <dbReference type="Proteomes" id="UP000799770"/>
    </source>
</evidence>